<reference evidence="4 5" key="1">
    <citation type="submission" date="2020-02" db="EMBL/GenBank/DDBJ databases">
        <title>Balneolaceae bacterium YR4-1, complete genome.</title>
        <authorList>
            <person name="Li Y."/>
            <person name="Wu S."/>
        </authorList>
    </citation>
    <scope>NUCLEOTIDE SEQUENCE [LARGE SCALE GENOMIC DNA]</scope>
    <source>
        <strain evidence="4 5">YR4-1</strain>
    </source>
</reference>
<dbReference type="InterPro" id="IPR014051">
    <property type="entry name" value="Phosphoesterase_HXTX"/>
</dbReference>
<comment type="caution">
    <text evidence="4">The sequence shown here is derived from an EMBL/GenBank/DDBJ whole genome shotgun (WGS) entry which is preliminary data.</text>
</comment>
<dbReference type="InterPro" id="IPR004175">
    <property type="entry name" value="RNA_CPDase"/>
</dbReference>
<evidence type="ECO:0000256" key="1">
    <source>
        <dbReference type="ARBA" id="ARBA00022801"/>
    </source>
</evidence>
<dbReference type="AlphaFoldDB" id="A0A6M1T3E3"/>
<dbReference type="SUPFAM" id="SSF55144">
    <property type="entry name" value="LigT-like"/>
    <property type="match status" value="1"/>
</dbReference>
<dbReference type="EMBL" id="JAALLT010000003">
    <property type="protein sequence ID" value="NGP77257.1"/>
    <property type="molecule type" value="Genomic_DNA"/>
</dbReference>
<feature type="domain" description="Phosphoesterase HXTX" evidence="3">
    <location>
        <begin position="91"/>
        <end position="168"/>
    </location>
</feature>
<feature type="short sequence motif" description="HXTX 2" evidence="2">
    <location>
        <begin position="120"/>
        <end position="123"/>
    </location>
</feature>
<dbReference type="PANTHER" id="PTHR35561:SF1">
    <property type="entry name" value="RNA 2',3'-CYCLIC PHOSPHODIESTERASE"/>
    <property type="match status" value="1"/>
</dbReference>
<comment type="similarity">
    <text evidence="2">Belongs to the 2H phosphoesterase superfamily. ThpR family.</text>
</comment>
<name>A0A6M1T3E3_9BACT</name>
<feature type="active site" description="Proton acceptor" evidence="2">
    <location>
        <position position="120"/>
    </location>
</feature>
<feature type="domain" description="Phosphoesterase HXTX" evidence="3">
    <location>
        <begin position="7"/>
        <end position="85"/>
    </location>
</feature>
<dbReference type="Gene3D" id="3.90.1140.10">
    <property type="entry name" value="Cyclic phosphodiesterase"/>
    <property type="match status" value="1"/>
</dbReference>
<evidence type="ECO:0000256" key="2">
    <source>
        <dbReference type="HAMAP-Rule" id="MF_01940"/>
    </source>
</evidence>
<feature type="short sequence motif" description="HXTX 1" evidence="2">
    <location>
        <begin position="36"/>
        <end position="39"/>
    </location>
</feature>
<dbReference type="HAMAP" id="MF_01940">
    <property type="entry name" value="RNA_CPDase"/>
    <property type="match status" value="1"/>
</dbReference>
<comment type="function">
    <text evidence="2">Hydrolyzes RNA 2',3'-cyclic phosphodiester to an RNA 2'-phosphomonoester.</text>
</comment>
<feature type="active site" description="Proton donor" evidence="2">
    <location>
        <position position="36"/>
    </location>
</feature>
<evidence type="ECO:0000313" key="5">
    <source>
        <dbReference type="Proteomes" id="UP000473278"/>
    </source>
</evidence>
<dbReference type="Proteomes" id="UP000473278">
    <property type="component" value="Unassembled WGS sequence"/>
</dbReference>
<dbReference type="RefSeq" id="WP_165142412.1">
    <property type="nucleotide sequence ID" value="NZ_JAALLT010000003.1"/>
</dbReference>
<sequence length="177" mass="20290">MRLFTAITIPEEIKARLHELFIPIEGVKWQDKSQMHLTLRFIGEVDTGTAGKIIDELDKVQVPPFDITLAELGTFPERGKPKVIWVGVEHSEMLHELYDQLEEACQHAGLEPDNRSFKPHITLGRNKGKATQEIRKHLAHQDVPDFDPIYVSEFCLFSSELTPKGAIYHLEKKFPLH</sequence>
<evidence type="ECO:0000259" key="3">
    <source>
        <dbReference type="Pfam" id="PF02834"/>
    </source>
</evidence>
<dbReference type="NCBIfam" id="TIGR02258">
    <property type="entry name" value="2_5_ligase"/>
    <property type="match status" value="1"/>
</dbReference>
<dbReference type="GO" id="GO:0004113">
    <property type="term" value="F:2',3'-cyclic-nucleotide 3'-phosphodiesterase activity"/>
    <property type="evidence" value="ECO:0007669"/>
    <property type="project" value="InterPro"/>
</dbReference>
<dbReference type="PANTHER" id="PTHR35561">
    <property type="entry name" value="RNA 2',3'-CYCLIC PHOSPHODIESTERASE"/>
    <property type="match status" value="1"/>
</dbReference>
<dbReference type="InterPro" id="IPR009097">
    <property type="entry name" value="Cyclic_Pdiesterase"/>
</dbReference>
<dbReference type="Pfam" id="PF02834">
    <property type="entry name" value="LigT_PEase"/>
    <property type="match status" value="2"/>
</dbReference>
<organism evidence="4 5">
    <name type="scientific">Halalkalibaculum roseum</name>
    <dbReference type="NCBI Taxonomy" id="2709311"/>
    <lineage>
        <taxon>Bacteria</taxon>
        <taxon>Pseudomonadati</taxon>
        <taxon>Balneolota</taxon>
        <taxon>Balneolia</taxon>
        <taxon>Balneolales</taxon>
        <taxon>Balneolaceae</taxon>
        <taxon>Halalkalibaculum</taxon>
    </lineage>
</organism>
<keyword evidence="1 2" id="KW-0378">Hydrolase</keyword>
<protein>
    <recommendedName>
        <fullName evidence="2">RNA 2',3'-cyclic phosphodiesterase</fullName>
        <shortName evidence="2">RNA 2',3'-CPDase</shortName>
        <ecNumber evidence="2">3.1.4.58</ecNumber>
    </recommendedName>
</protein>
<evidence type="ECO:0000313" key="4">
    <source>
        <dbReference type="EMBL" id="NGP77257.1"/>
    </source>
</evidence>
<dbReference type="GO" id="GO:0008664">
    <property type="term" value="F:RNA 2',3'-cyclic 3'-phosphodiesterase activity"/>
    <property type="evidence" value="ECO:0007669"/>
    <property type="project" value="UniProtKB-EC"/>
</dbReference>
<accession>A0A6M1T3E3</accession>
<comment type="catalytic activity">
    <reaction evidence="2">
        <text>a 3'-end 2',3'-cyclophospho-ribonucleotide-RNA + H2O = a 3'-end 2'-phospho-ribonucleotide-RNA + H(+)</text>
        <dbReference type="Rhea" id="RHEA:11828"/>
        <dbReference type="Rhea" id="RHEA-COMP:10464"/>
        <dbReference type="Rhea" id="RHEA-COMP:17353"/>
        <dbReference type="ChEBI" id="CHEBI:15377"/>
        <dbReference type="ChEBI" id="CHEBI:15378"/>
        <dbReference type="ChEBI" id="CHEBI:83064"/>
        <dbReference type="ChEBI" id="CHEBI:173113"/>
        <dbReference type="EC" id="3.1.4.58"/>
    </reaction>
</comment>
<gene>
    <name evidence="4" type="primary">thpR</name>
    <name evidence="4" type="ORF">G3570_11465</name>
</gene>
<keyword evidence="5" id="KW-1185">Reference proteome</keyword>
<dbReference type="EC" id="3.1.4.58" evidence="2"/>
<proteinExistence type="inferred from homology"/>